<reference evidence="1" key="1">
    <citation type="journal article" date="2020" name="Nature">
        <title>Giant virus diversity and host interactions through global metagenomics.</title>
        <authorList>
            <person name="Schulz F."/>
            <person name="Roux S."/>
            <person name="Paez-Espino D."/>
            <person name="Jungbluth S."/>
            <person name="Walsh D.A."/>
            <person name="Denef V.J."/>
            <person name="McMahon K.D."/>
            <person name="Konstantinidis K.T."/>
            <person name="Eloe-Fadrosh E.A."/>
            <person name="Kyrpides N.C."/>
            <person name="Woyke T."/>
        </authorList>
    </citation>
    <scope>NUCLEOTIDE SEQUENCE</scope>
    <source>
        <strain evidence="1">GVMAG-M-3300001351-8</strain>
    </source>
</reference>
<name>A0A6C0EIV5_9ZZZZ</name>
<dbReference type="AlphaFoldDB" id="A0A6C0EIV5"/>
<protein>
    <submittedName>
        <fullName evidence="1">Uncharacterized protein</fullName>
    </submittedName>
</protein>
<organism evidence="1">
    <name type="scientific">viral metagenome</name>
    <dbReference type="NCBI Taxonomy" id="1070528"/>
    <lineage>
        <taxon>unclassified sequences</taxon>
        <taxon>metagenomes</taxon>
        <taxon>organismal metagenomes</taxon>
    </lineage>
</organism>
<sequence>MEIDNNSLDIVTTIEELTYFYVKKHYKRYCKENGKKFILKENLLEVITNIVKDKFGDCKQYIIEKIELDTTITIYQRGEIDKIFIDIEDDRDTLYKRLENIIDEFQSKKGFYDL</sequence>
<dbReference type="EMBL" id="MN738866">
    <property type="protein sequence ID" value="QHT28967.1"/>
    <property type="molecule type" value="Genomic_DNA"/>
</dbReference>
<evidence type="ECO:0000313" key="1">
    <source>
        <dbReference type="EMBL" id="QHT28967.1"/>
    </source>
</evidence>
<proteinExistence type="predicted"/>
<accession>A0A6C0EIV5</accession>